<evidence type="ECO:0000256" key="4">
    <source>
        <dbReference type="ARBA" id="ARBA00022679"/>
    </source>
</evidence>
<dbReference type="NCBIfam" id="NF002621">
    <property type="entry name" value="PRK02287.1"/>
    <property type="match status" value="1"/>
</dbReference>
<evidence type="ECO:0000259" key="9">
    <source>
        <dbReference type="Pfam" id="PF04068"/>
    </source>
</evidence>
<keyword evidence="1" id="KW-0963">Cytoplasm</keyword>
<sequence>MTKGRGGHGSRGGGRGGHHQQYLTSTHNPADARRREAACAHPTSVPLAMWDFEQCDPLRCTGKKLYRNGALRLLSTKEPFRGVVLTPNATEFVSPEDAELVRQYGAAVVDCSWKELDKVPWSQLRMGAPRLLPLLIAANPVNYGRPSKLTCAEALAATLALAGLDDDAHRVMSHFGWGDSFFDVNEELLAGYARCSNSAEVIAFQDNFVETSHAEAQVGRDELNQALDDDLLSIAPLNQKKSLSRRKRWEDNSGDDEDEEQEVEDDEESANNEEEEDDEAEEREADAAIS</sequence>
<evidence type="ECO:0000313" key="10">
    <source>
        <dbReference type="EMBL" id="CUG88805.1"/>
    </source>
</evidence>
<comment type="caution">
    <text evidence="6">Lacks conserved residue(s) required for the propagation of feature annotation.</text>
</comment>
<reference evidence="11" key="1">
    <citation type="submission" date="2015-09" db="EMBL/GenBank/DDBJ databases">
        <authorList>
            <consortium name="Pathogen Informatics"/>
        </authorList>
    </citation>
    <scope>NUCLEOTIDE SEQUENCE [LARGE SCALE GENOMIC DNA]</scope>
    <source>
        <strain evidence="11">Lake Konstanz</strain>
    </source>
</reference>
<name>A0A0S4JEU2_BODSA</name>
<keyword evidence="2 6" id="KW-0690">Ribosome biogenesis</keyword>
<proteinExistence type="inferred from homology"/>
<dbReference type="EC" id="2.5.1.157" evidence="6"/>
<evidence type="ECO:0000256" key="2">
    <source>
        <dbReference type="ARBA" id="ARBA00022517"/>
    </source>
</evidence>
<evidence type="ECO:0000256" key="7">
    <source>
        <dbReference type="SAM" id="MobiDB-lite"/>
    </source>
</evidence>
<feature type="binding site" evidence="6">
    <location>
        <position position="61"/>
    </location>
    <ligand>
        <name>S-adenosyl-L-methionine</name>
        <dbReference type="ChEBI" id="CHEBI:59789"/>
    </ligand>
</feature>
<evidence type="ECO:0000256" key="1">
    <source>
        <dbReference type="ARBA" id="ARBA00022490"/>
    </source>
</evidence>
<comment type="similarity">
    <text evidence="6">Belongs to the TDD superfamily. TSR3 family.</text>
</comment>
<dbReference type="Pfam" id="PF04068">
    <property type="entry name" value="Fer4_RLI"/>
    <property type="match status" value="1"/>
</dbReference>
<protein>
    <recommendedName>
        <fullName evidence="6">18S rRNA aminocarboxypropyltransferase</fullName>
        <ecNumber evidence="6">2.5.1.157</ecNumber>
    </recommendedName>
</protein>
<dbReference type="PANTHER" id="PTHR20426">
    <property type="entry name" value="RIBOSOME BIOGENESIS PROTEIN TSR3 HOMOLOG"/>
    <property type="match status" value="1"/>
</dbReference>
<feature type="domain" description="RNase L inhibitor RLI-like possible metal-binding" evidence="9">
    <location>
        <begin position="45"/>
        <end position="76"/>
    </location>
</feature>
<dbReference type="Pfam" id="PF04034">
    <property type="entry name" value="Ribo_biogen_C"/>
    <property type="match status" value="1"/>
</dbReference>
<evidence type="ECO:0000259" key="8">
    <source>
        <dbReference type="Pfam" id="PF04034"/>
    </source>
</evidence>
<organism evidence="10 11">
    <name type="scientific">Bodo saltans</name>
    <name type="common">Flagellated protozoan</name>
    <dbReference type="NCBI Taxonomy" id="75058"/>
    <lineage>
        <taxon>Eukaryota</taxon>
        <taxon>Discoba</taxon>
        <taxon>Euglenozoa</taxon>
        <taxon>Kinetoplastea</taxon>
        <taxon>Metakinetoplastina</taxon>
        <taxon>Eubodonida</taxon>
        <taxon>Bodonidae</taxon>
        <taxon>Bodo</taxon>
    </lineage>
</organism>
<feature type="compositionally biased region" description="Acidic residues" evidence="7">
    <location>
        <begin position="252"/>
        <end position="284"/>
    </location>
</feature>
<evidence type="ECO:0000256" key="6">
    <source>
        <dbReference type="HAMAP-Rule" id="MF_03146"/>
    </source>
</evidence>
<dbReference type="GO" id="GO:1904047">
    <property type="term" value="F:S-adenosyl-L-methionine binding"/>
    <property type="evidence" value="ECO:0007669"/>
    <property type="project" value="UniProtKB-UniRule"/>
</dbReference>
<dbReference type="Proteomes" id="UP000051952">
    <property type="component" value="Unassembled WGS sequence"/>
</dbReference>
<dbReference type="InterPro" id="IPR022968">
    <property type="entry name" value="Tsr3-like"/>
</dbReference>
<dbReference type="InterPro" id="IPR007209">
    <property type="entry name" value="RNaseL-inhib-like_metal-bd_dom"/>
</dbReference>
<keyword evidence="3 6" id="KW-0698">rRNA processing</keyword>
<dbReference type="OrthoDB" id="10262062at2759"/>
<feature type="region of interest" description="Disordered" evidence="7">
    <location>
        <begin position="242"/>
        <end position="290"/>
    </location>
</feature>
<dbReference type="InterPro" id="IPR007177">
    <property type="entry name" value="Tsr3_C"/>
</dbReference>
<accession>A0A0S4JEU2</accession>
<gene>
    <name evidence="10" type="ORF">BSAL_17375</name>
</gene>
<dbReference type="GO" id="GO:0000455">
    <property type="term" value="P:enzyme-directed rRNA pseudouridine synthesis"/>
    <property type="evidence" value="ECO:0007669"/>
    <property type="project" value="UniProtKB-UniRule"/>
</dbReference>
<dbReference type="OMA" id="MVGTHPR"/>
<comment type="function">
    <text evidence="6">Aminocarboxypropyltransferase that catalyzes the aminocarboxypropyl transfer on pseudouridine in 18S rRNA. It constitutes the last step in biosynthesis of the hypermodified N1-methyl-N3-(3-amino-3-carboxypropyl) pseudouridine (m1acp3-Psi).</text>
</comment>
<dbReference type="HAMAP" id="MF_01116">
    <property type="entry name" value="TSR3"/>
    <property type="match status" value="1"/>
</dbReference>
<feature type="binding site" evidence="6">
    <location>
        <position position="132"/>
    </location>
    <ligand>
        <name>S-adenosyl-L-methionine</name>
        <dbReference type="ChEBI" id="CHEBI:59789"/>
    </ligand>
</feature>
<feature type="region of interest" description="Disordered" evidence="7">
    <location>
        <begin position="1"/>
        <end position="34"/>
    </location>
</feature>
<keyword evidence="5 6" id="KW-0949">S-adenosyl-L-methionine</keyword>
<dbReference type="GO" id="GO:0030490">
    <property type="term" value="P:maturation of SSU-rRNA"/>
    <property type="evidence" value="ECO:0007669"/>
    <property type="project" value="TreeGrafter"/>
</dbReference>
<dbReference type="AlphaFoldDB" id="A0A0S4JEU2"/>
<keyword evidence="4 6" id="KW-0808">Transferase</keyword>
<feature type="binding site" evidence="6">
    <location>
        <position position="109"/>
    </location>
    <ligand>
        <name>S-adenosyl-L-methionine</name>
        <dbReference type="ChEBI" id="CHEBI:59789"/>
    </ligand>
</feature>
<dbReference type="VEuPathDB" id="TriTrypDB:BSAL_17375"/>
<feature type="domain" description="16S/18S rRNA aminocarboxypropyltransferase Tsr3 C-terminal" evidence="8">
    <location>
        <begin position="83"/>
        <end position="208"/>
    </location>
</feature>
<evidence type="ECO:0000256" key="3">
    <source>
        <dbReference type="ARBA" id="ARBA00022552"/>
    </source>
</evidence>
<evidence type="ECO:0000256" key="5">
    <source>
        <dbReference type="ARBA" id="ARBA00022691"/>
    </source>
</evidence>
<evidence type="ECO:0000313" key="11">
    <source>
        <dbReference type="Proteomes" id="UP000051952"/>
    </source>
</evidence>
<dbReference type="GO" id="GO:0106388">
    <property type="term" value="F:rRNA small subunit aminocarboxypropyltransferase activity"/>
    <property type="evidence" value="ECO:0007669"/>
    <property type="project" value="UniProtKB-EC"/>
</dbReference>
<keyword evidence="11" id="KW-1185">Reference proteome</keyword>
<comment type="catalytic activity">
    <reaction evidence="6">
        <text>an N(1)-methylpseudouridine in rRNA + S-adenosyl-L-methionine = N(1)-methyl-N(3)-[(3S)-3-amino-3-carboxypropyl]pseudouridine in rRNA + S-methyl-5'-thioadenosine + H(+)</text>
        <dbReference type="Rhea" id="RHEA:63296"/>
        <dbReference type="Rhea" id="RHEA-COMP:11634"/>
        <dbReference type="Rhea" id="RHEA-COMP:16310"/>
        <dbReference type="ChEBI" id="CHEBI:15378"/>
        <dbReference type="ChEBI" id="CHEBI:17509"/>
        <dbReference type="ChEBI" id="CHEBI:59789"/>
        <dbReference type="ChEBI" id="CHEBI:74890"/>
        <dbReference type="ChEBI" id="CHEBI:146234"/>
        <dbReference type="EC" id="2.5.1.157"/>
    </reaction>
</comment>
<dbReference type="EMBL" id="CYKH01001674">
    <property type="protein sequence ID" value="CUG88805.1"/>
    <property type="molecule type" value="Genomic_DNA"/>
</dbReference>
<dbReference type="PANTHER" id="PTHR20426:SF0">
    <property type="entry name" value="18S RRNA AMINOCARBOXYPROPYLTRANSFERASE"/>
    <property type="match status" value="1"/>
</dbReference>